<protein>
    <recommendedName>
        <fullName evidence="7">THAP-type domain-containing protein</fullName>
    </recommendedName>
</protein>
<sequence length="354" mass="39296">MFLTSGRKRLKNTAVPILKGPINLSENVGSSCLPGPSSDGNSCNAEGGSSNYDVVSENPEIQDTSHHTSDSDLMVVASSCKETSFSDVYVEENNEFATVSASVNQTKAKKRVRRLCSVEGCVSNNVSHSMFRFPPVMKLVNEEYIVDDNEIKSLKRVVEMKLSMFRCRSWMVFCDNRELLSKDIRKLHQTDFVCSDHFPDNMFATCERKRLKNTAVPILKGPINLLENVGSSCLPGLSSDGNSCNAEGGSSNYDLVAENPKIQDTSHHISDCATMVVGSSCKETRLSDVYVEENNEFVAVSESVNQTKAKKRVRRLCSVEGCVSNNVSHSMFRFPPVMKLVNEEYIVDDNEIKR</sequence>
<evidence type="ECO:0000256" key="3">
    <source>
        <dbReference type="ARBA" id="ARBA00022833"/>
    </source>
</evidence>
<evidence type="ECO:0000256" key="2">
    <source>
        <dbReference type="ARBA" id="ARBA00022771"/>
    </source>
</evidence>
<keyword evidence="1" id="KW-0479">Metal-binding</keyword>
<keyword evidence="3" id="KW-0862">Zinc</keyword>
<keyword evidence="9" id="KW-1185">Reference proteome</keyword>
<dbReference type="InterPro" id="IPR006612">
    <property type="entry name" value="THAP_Znf"/>
</dbReference>
<keyword evidence="4 5" id="KW-0238">DNA-binding</keyword>
<dbReference type="SUPFAM" id="SSF57716">
    <property type="entry name" value="Glucocorticoid receptor-like (DNA-binding domain)"/>
    <property type="match status" value="1"/>
</dbReference>
<keyword evidence="2 5" id="KW-0863">Zinc-finger</keyword>
<gene>
    <name evidence="8" type="ORF">KUF71_019102</name>
</gene>
<evidence type="ECO:0000256" key="4">
    <source>
        <dbReference type="ARBA" id="ARBA00023125"/>
    </source>
</evidence>
<dbReference type="Proteomes" id="UP001219518">
    <property type="component" value="Unassembled WGS sequence"/>
</dbReference>
<reference evidence="8" key="2">
    <citation type="journal article" date="2023" name="BMC Genomics">
        <title>Pest status, molecular evolution, and epigenetic factors derived from the genome assembly of Frankliniella fusca, a thysanopteran phytovirus vector.</title>
        <authorList>
            <person name="Catto M.A."/>
            <person name="Labadie P.E."/>
            <person name="Jacobson A.L."/>
            <person name="Kennedy G.G."/>
            <person name="Srinivasan R."/>
            <person name="Hunt B.G."/>
        </authorList>
    </citation>
    <scope>NUCLEOTIDE SEQUENCE</scope>
    <source>
        <strain evidence="8">PL_HMW_Pooled</strain>
    </source>
</reference>
<proteinExistence type="predicted"/>
<evidence type="ECO:0000313" key="9">
    <source>
        <dbReference type="Proteomes" id="UP001219518"/>
    </source>
</evidence>
<dbReference type="GO" id="GO:0008270">
    <property type="term" value="F:zinc ion binding"/>
    <property type="evidence" value="ECO:0007669"/>
    <property type="project" value="UniProtKB-KW"/>
</dbReference>
<feature type="region of interest" description="Disordered" evidence="6">
    <location>
        <begin position="33"/>
        <end position="69"/>
    </location>
</feature>
<reference evidence="8" key="1">
    <citation type="submission" date="2021-07" db="EMBL/GenBank/DDBJ databases">
        <authorList>
            <person name="Catto M.A."/>
            <person name="Jacobson A."/>
            <person name="Kennedy G."/>
            <person name="Labadie P."/>
            <person name="Hunt B.G."/>
            <person name="Srinivasan R."/>
        </authorList>
    </citation>
    <scope>NUCLEOTIDE SEQUENCE</scope>
    <source>
        <strain evidence="8">PL_HMW_Pooled</strain>
        <tissue evidence="8">Head</tissue>
    </source>
</reference>
<accession>A0AAE1GT39</accession>
<evidence type="ECO:0000256" key="5">
    <source>
        <dbReference type="PROSITE-ProRule" id="PRU00309"/>
    </source>
</evidence>
<feature type="compositionally biased region" description="Polar residues" evidence="6">
    <location>
        <begin position="38"/>
        <end position="53"/>
    </location>
</feature>
<organism evidence="8 9">
    <name type="scientific">Frankliniella fusca</name>
    <dbReference type="NCBI Taxonomy" id="407009"/>
    <lineage>
        <taxon>Eukaryota</taxon>
        <taxon>Metazoa</taxon>
        <taxon>Ecdysozoa</taxon>
        <taxon>Arthropoda</taxon>
        <taxon>Hexapoda</taxon>
        <taxon>Insecta</taxon>
        <taxon>Pterygota</taxon>
        <taxon>Neoptera</taxon>
        <taxon>Paraneoptera</taxon>
        <taxon>Thysanoptera</taxon>
        <taxon>Terebrantia</taxon>
        <taxon>Thripoidea</taxon>
        <taxon>Thripidae</taxon>
        <taxon>Frankliniella</taxon>
    </lineage>
</organism>
<comment type="caution">
    <text evidence="8">The sequence shown here is derived from an EMBL/GenBank/DDBJ whole genome shotgun (WGS) entry which is preliminary data.</text>
</comment>
<name>A0AAE1GT39_9NEOP</name>
<evidence type="ECO:0000259" key="7">
    <source>
        <dbReference type="PROSITE" id="PS50950"/>
    </source>
</evidence>
<evidence type="ECO:0000256" key="6">
    <source>
        <dbReference type="SAM" id="MobiDB-lite"/>
    </source>
</evidence>
<feature type="domain" description="THAP-type" evidence="7">
    <location>
        <begin position="112"/>
        <end position="220"/>
    </location>
</feature>
<dbReference type="EMBL" id="JAHWGI010000081">
    <property type="protein sequence ID" value="KAK3908846.1"/>
    <property type="molecule type" value="Genomic_DNA"/>
</dbReference>
<evidence type="ECO:0000256" key="1">
    <source>
        <dbReference type="ARBA" id="ARBA00022723"/>
    </source>
</evidence>
<dbReference type="Pfam" id="PF05485">
    <property type="entry name" value="THAP"/>
    <property type="match status" value="1"/>
</dbReference>
<dbReference type="GO" id="GO:0003677">
    <property type="term" value="F:DNA binding"/>
    <property type="evidence" value="ECO:0007669"/>
    <property type="project" value="UniProtKB-UniRule"/>
</dbReference>
<evidence type="ECO:0000313" key="8">
    <source>
        <dbReference type="EMBL" id="KAK3908846.1"/>
    </source>
</evidence>
<dbReference type="SMART" id="SM00980">
    <property type="entry name" value="THAP"/>
    <property type="match status" value="1"/>
</dbReference>
<dbReference type="PROSITE" id="PS50950">
    <property type="entry name" value="ZF_THAP"/>
    <property type="match status" value="1"/>
</dbReference>
<dbReference type="AlphaFoldDB" id="A0AAE1GT39"/>